<evidence type="ECO:0000313" key="1">
    <source>
        <dbReference type="EMBL" id="CAG8764666.1"/>
    </source>
</evidence>
<dbReference type="Proteomes" id="UP000789901">
    <property type="component" value="Unassembled WGS sequence"/>
</dbReference>
<accession>A0ABN7VF28</accession>
<organism evidence="1 2">
    <name type="scientific">Gigaspora margarita</name>
    <dbReference type="NCBI Taxonomy" id="4874"/>
    <lineage>
        <taxon>Eukaryota</taxon>
        <taxon>Fungi</taxon>
        <taxon>Fungi incertae sedis</taxon>
        <taxon>Mucoromycota</taxon>
        <taxon>Glomeromycotina</taxon>
        <taxon>Glomeromycetes</taxon>
        <taxon>Diversisporales</taxon>
        <taxon>Gigasporaceae</taxon>
        <taxon>Gigaspora</taxon>
    </lineage>
</organism>
<proteinExistence type="predicted"/>
<keyword evidence="2" id="KW-1185">Reference proteome</keyword>
<evidence type="ECO:0000313" key="2">
    <source>
        <dbReference type="Proteomes" id="UP000789901"/>
    </source>
</evidence>
<protein>
    <submittedName>
        <fullName evidence="1">13852_t:CDS:1</fullName>
    </submittedName>
</protein>
<sequence length="116" mass="13479">MGLCLENQVIRHKLEDYDETDNIICQNVQELWNFGKPKNAFAEKNKENVWIKGQLALFAYSELPKQKIIISSSRLDRIKPHLKDHGMAKPIHGNTELQPDHAIINEQVKQMLNNYV</sequence>
<dbReference type="EMBL" id="CAJVQB010013823">
    <property type="protein sequence ID" value="CAG8764666.1"/>
    <property type="molecule type" value="Genomic_DNA"/>
</dbReference>
<name>A0ABN7VF28_GIGMA</name>
<gene>
    <name evidence="1" type="ORF">GMARGA_LOCUS17886</name>
</gene>
<reference evidence="1 2" key="1">
    <citation type="submission" date="2021-06" db="EMBL/GenBank/DDBJ databases">
        <authorList>
            <person name="Kallberg Y."/>
            <person name="Tangrot J."/>
            <person name="Rosling A."/>
        </authorList>
    </citation>
    <scope>NUCLEOTIDE SEQUENCE [LARGE SCALE GENOMIC DNA]</scope>
    <source>
        <strain evidence="1 2">120-4 pot B 10/14</strain>
    </source>
</reference>
<comment type="caution">
    <text evidence="1">The sequence shown here is derived from an EMBL/GenBank/DDBJ whole genome shotgun (WGS) entry which is preliminary data.</text>
</comment>